<dbReference type="Proteomes" id="UP000199398">
    <property type="component" value="Unassembled WGS sequence"/>
</dbReference>
<proteinExistence type="predicted"/>
<keyword evidence="1" id="KW-0479">Metal-binding</keyword>
<dbReference type="EMBL" id="FOUP01000038">
    <property type="protein sequence ID" value="SFP05944.1"/>
    <property type="molecule type" value="Genomic_DNA"/>
</dbReference>
<evidence type="ECO:0000256" key="1">
    <source>
        <dbReference type="ARBA" id="ARBA00022723"/>
    </source>
</evidence>
<dbReference type="GO" id="GO:0006825">
    <property type="term" value="P:copper ion transport"/>
    <property type="evidence" value="ECO:0007669"/>
    <property type="project" value="InterPro"/>
</dbReference>
<dbReference type="CDD" id="cd00371">
    <property type="entry name" value="HMA"/>
    <property type="match status" value="1"/>
</dbReference>
<dbReference type="NCBIfam" id="TIGR00003">
    <property type="entry name" value="copper ion binding protein"/>
    <property type="match status" value="1"/>
</dbReference>
<dbReference type="PRINTS" id="PR00944">
    <property type="entry name" value="CUEXPORT"/>
</dbReference>
<evidence type="ECO:0000313" key="7">
    <source>
        <dbReference type="Proteomes" id="UP000270697"/>
    </source>
</evidence>
<dbReference type="InterPro" id="IPR006122">
    <property type="entry name" value="HMA_Cu_ion-bd"/>
</dbReference>
<dbReference type="FunFam" id="3.30.70.100:FF:000001">
    <property type="entry name" value="ATPase copper transporting beta"/>
    <property type="match status" value="1"/>
</dbReference>
<evidence type="ECO:0000259" key="3">
    <source>
        <dbReference type="PROSITE" id="PS50846"/>
    </source>
</evidence>
<evidence type="ECO:0000313" key="6">
    <source>
        <dbReference type="Proteomes" id="UP000199398"/>
    </source>
</evidence>
<dbReference type="STRING" id="455193.SAMN05421805_1382"/>
<evidence type="ECO:0000313" key="4">
    <source>
        <dbReference type="EMBL" id="RKT88426.1"/>
    </source>
</evidence>
<reference evidence="5 6" key="1">
    <citation type="submission" date="2016-10" db="EMBL/GenBank/DDBJ databases">
        <authorList>
            <person name="de Groot N.N."/>
        </authorList>
    </citation>
    <scope>NUCLEOTIDE SEQUENCE [LARGE SCALE GENOMIC DNA]</scope>
    <source>
        <strain evidence="5 6">CPCC 201259</strain>
    </source>
</reference>
<dbReference type="PROSITE" id="PS01047">
    <property type="entry name" value="HMA_1"/>
    <property type="match status" value="1"/>
</dbReference>
<name>A0A1I5M8N2_9PSEU</name>
<dbReference type="Gene3D" id="3.30.70.100">
    <property type="match status" value="1"/>
</dbReference>
<dbReference type="InterPro" id="IPR006121">
    <property type="entry name" value="HMA_dom"/>
</dbReference>
<keyword evidence="2" id="KW-0186">Copper</keyword>
<evidence type="ECO:0000313" key="5">
    <source>
        <dbReference type="EMBL" id="SFP05944.1"/>
    </source>
</evidence>
<protein>
    <submittedName>
        <fullName evidence="5">Copper ion binding protein</fullName>
    </submittedName>
</protein>
<dbReference type="SUPFAM" id="SSF55008">
    <property type="entry name" value="HMA, heavy metal-associated domain"/>
    <property type="match status" value="1"/>
</dbReference>
<dbReference type="InterPro" id="IPR000428">
    <property type="entry name" value="Cu-bd"/>
</dbReference>
<sequence>MQMSEATYTVTGMTCEHCVLSVTEEVGEIDGVTGVRVDLPTGAVTVTSDQEIGVDQVRAAVEEAGYQLAS</sequence>
<keyword evidence="7" id="KW-1185">Reference proteome</keyword>
<gene>
    <name evidence="4" type="ORF">ATL45_6860</name>
    <name evidence="5" type="ORF">SAMN05421805_1382</name>
</gene>
<organism evidence="5 6">
    <name type="scientific">Saccharopolyspora antimicrobica</name>
    <dbReference type="NCBI Taxonomy" id="455193"/>
    <lineage>
        <taxon>Bacteria</taxon>
        <taxon>Bacillati</taxon>
        <taxon>Actinomycetota</taxon>
        <taxon>Actinomycetes</taxon>
        <taxon>Pseudonocardiales</taxon>
        <taxon>Pseudonocardiaceae</taxon>
        <taxon>Saccharopolyspora</taxon>
    </lineage>
</organism>
<reference evidence="4 7" key="2">
    <citation type="submission" date="2018-10" db="EMBL/GenBank/DDBJ databases">
        <title>Sequencing the genomes of 1000 actinobacteria strains.</title>
        <authorList>
            <person name="Klenk H.-P."/>
        </authorList>
    </citation>
    <scope>NUCLEOTIDE SEQUENCE [LARGE SCALE GENOMIC DNA]</scope>
    <source>
        <strain evidence="4 7">DSM 45119</strain>
    </source>
</reference>
<dbReference type="InterPro" id="IPR036163">
    <property type="entry name" value="HMA_dom_sf"/>
</dbReference>
<evidence type="ECO:0000256" key="2">
    <source>
        <dbReference type="ARBA" id="ARBA00023008"/>
    </source>
</evidence>
<dbReference type="GO" id="GO:0005507">
    <property type="term" value="F:copper ion binding"/>
    <property type="evidence" value="ECO:0007669"/>
    <property type="project" value="InterPro"/>
</dbReference>
<dbReference type="EMBL" id="RBXX01000002">
    <property type="protein sequence ID" value="RKT88426.1"/>
    <property type="molecule type" value="Genomic_DNA"/>
</dbReference>
<dbReference type="PROSITE" id="PS50846">
    <property type="entry name" value="HMA_2"/>
    <property type="match status" value="1"/>
</dbReference>
<dbReference type="AlphaFoldDB" id="A0A1I5M8N2"/>
<dbReference type="InterPro" id="IPR017969">
    <property type="entry name" value="Heavy-metal-associated_CS"/>
</dbReference>
<feature type="domain" description="HMA" evidence="3">
    <location>
        <begin position="4"/>
        <end position="69"/>
    </location>
</feature>
<dbReference type="Proteomes" id="UP000270697">
    <property type="component" value="Unassembled WGS sequence"/>
</dbReference>
<accession>A0A1I5M8N2</accession>
<dbReference type="Pfam" id="PF00403">
    <property type="entry name" value="HMA"/>
    <property type="match status" value="1"/>
</dbReference>